<evidence type="ECO:0000313" key="2">
    <source>
        <dbReference type="EMBL" id="SNZ02008.1"/>
    </source>
</evidence>
<gene>
    <name evidence="2" type="ORF">SAMN06265377_3865</name>
</gene>
<dbReference type="OrthoDB" id="9805017at2"/>
<keyword evidence="3" id="KW-1185">Reference proteome</keyword>
<name>A0A285MY45_9FLAO</name>
<feature type="chain" id="PRO_5012854730" description="MAM domain-containing protein" evidence="1">
    <location>
        <begin position="22"/>
        <end position="626"/>
    </location>
</feature>
<organism evidence="2 3">
    <name type="scientific">Flagellimonas pacifica</name>
    <dbReference type="NCBI Taxonomy" id="1247520"/>
    <lineage>
        <taxon>Bacteria</taxon>
        <taxon>Pseudomonadati</taxon>
        <taxon>Bacteroidota</taxon>
        <taxon>Flavobacteriia</taxon>
        <taxon>Flavobacteriales</taxon>
        <taxon>Flavobacteriaceae</taxon>
        <taxon>Flagellimonas</taxon>
    </lineage>
</organism>
<accession>A0A285MY45</accession>
<evidence type="ECO:0008006" key="4">
    <source>
        <dbReference type="Google" id="ProtNLM"/>
    </source>
</evidence>
<dbReference type="Gene3D" id="2.60.40.10">
    <property type="entry name" value="Immunoglobulins"/>
    <property type="match status" value="1"/>
</dbReference>
<feature type="signal peptide" evidence="1">
    <location>
        <begin position="1"/>
        <end position="21"/>
    </location>
</feature>
<keyword evidence="1" id="KW-0732">Signal</keyword>
<sequence>MKKLRKAFTPILLVLLTTAVAAQETFYDTFSSVSYSNSNGTQNWATTPWNESGDDNSASSGYIRITGNELRFSYIWTETIVRSADLSSYSAATLSFDWRTSSLEAGETLLVEVSDDGSSYNPLVTLSGSTSGSFSQDITAYISATTTIRFIKGGGNWSGNDDQVFIDDVQITAISAPDSDGDGITDDVDIDDDNDGLTDDEEYCTTLNVAFFGSSNAGTRSTTFTHTDTGFLKLDFATLDNSFQLNINATTIHNSILEFENGALGVGEIYTLFQSDNAFISAPWVANTNGLPRIRVIIDENGNVTIYGTRAPGSTALEVMHAQGGVAFNTINWIPGNNNSFTVVNQDGPGPESMNGSVYVSAICDSDGDGLDNNLDLDSDNDGIFDLVEGGALDVSGVNDVNNDGIIDGVATAFGANGLFSSVENNDFIYADLTFTILDSDSDNDYDPYEIDADGDTCYDVDEAGYTDFDSDGILGTGVPTIDVNGLVTSGTDGYTTPDDANGNSTYDYREVLTSAITAQPSDAQTCPGCSATFSVTATNTDTYLWQLFNGSTWDDLSDGGMYSGTSTNTLLITSPTPAINGAQFRVLVSNFASSCTSTASNTVTLTLVVNTVITNRNITFRIDKN</sequence>
<dbReference type="Proteomes" id="UP000219048">
    <property type="component" value="Unassembled WGS sequence"/>
</dbReference>
<dbReference type="EMBL" id="OBEH01000008">
    <property type="protein sequence ID" value="SNZ02008.1"/>
    <property type="molecule type" value="Genomic_DNA"/>
</dbReference>
<reference evidence="3" key="1">
    <citation type="submission" date="2017-09" db="EMBL/GenBank/DDBJ databases">
        <authorList>
            <person name="Varghese N."/>
            <person name="Submissions S."/>
        </authorList>
    </citation>
    <scope>NUCLEOTIDE SEQUENCE [LARGE SCALE GENOMIC DNA]</scope>
    <source>
        <strain evidence="3">DSM 25885</strain>
    </source>
</reference>
<dbReference type="AlphaFoldDB" id="A0A285MY45"/>
<dbReference type="InterPro" id="IPR013783">
    <property type="entry name" value="Ig-like_fold"/>
</dbReference>
<evidence type="ECO:0000313" key="3">
    <source>
        <dbReference type="Proteomes" id="UP000219048"/>
    </source>
</evidence>
<proteinExistence type="predicted"/>
<dbReference type="RefSeq" id="WP_097047437.1">
    <property type="nucleotide sequence ID" value="NZ_OBEH01000008.1"/>
</dbReference>
<evidence type="ECO:0000256" key="1">
    <source>
        <dbReference type="SAM" id="SignalP"/>
    </source>
</evidence>
<protein>
    <recommendedName>
        <fullName evidence="4">MAM domain-containing protein</fullName>
    </recommendedName>
</protein>